<protein>
    <submittedName>
        <fullName evidence="1">Toprim-like</fullName>
    </submittedName>
</protein>
<dbReference type="Pfam" id="PF13155">
    <property type="entry name" value="Toprim_2"/>
    <property type="match status" value="1"/>
</dbReference>
<dbReference type="AlphaFoldDB" id="A0A238YR69"/>
<dbReference type="Gene3D" id="3.40.1360.10">
    <property type="match status" value="1"/>
</dbReference>
<proteinExistence type="predicted"/>
<organism evidence="1 2">
    <name type="scientific">Desulfurobacterium atlanticum</name>
    <dbReference type="NCBI Taxonomy" id="240169"/>
    <lineage>
        <taxon>Bacteria</taxon>
        <taxon>Pseudomonadati</taxon>
        <taxon>Aquificota</taxon>
        <taxon>Aquificia</taxon>
        <taxon>Desulfurobacteriales</taxon>
        <taxon>Desulfurobacteriaceae</taxon>
        <taxon>Desulfurobacterium</taxon>
    </lineage>
</organism>
<accession>A0A238YR69</accession>
<keyword evidence="2" id="KW-1185">Reference proteome</keyword>
<gene>
    <name evidence="1" type="ORF">SAMN06265340_104141</name>
</gene>
<dbReference type="OrthoDB" id="8536512at2"/>
<dbReference type="SUPFAM" id="SSF57783">
    <property type="entry name" value="Zinc beta-ribbon"/>
    <property type="match status" value="1"/>
</dbReference>
<evidence type="ECO:0000313" key="1">
    <source>
        <dbReference type="EMBL" id="SNR73786.1"/>
    </source>
</evidence>
<sequence>MNRQQELHRIKSIPPEIILEDFKIPFTFRNSYIEATAVWRNEKTPSVSIQKNEFGEWLWHDFGTGKGGSWIDLVMVLYNCDYITAVRLLREKYLEKNDFPDLKPDFTPKSCRVSTVKIIEVKKVSSPALLKYLRERKITKIPNWLKEIHWEINGRKYFGAGIKTETGSYTVRNKFGKWNLKEKAEQKHSYSLIEKGSRYIAIFEGLFDALSWEQLKFKQTDILILNSVVNVEKALAVIEKYDTVILGLDNDKAGLSARRKFEKINSKTLYLKFESKDLNEALKKQDSISLLPLF</sequence>
<dbReference type="GO" id="GO:0008270">
    <property type="term" value="F:zinc ion binding"/>
    <property type="evidence" value="ECO:0007669"/>
    <property type="project" value="InterPro"/>
</dbReference>
<dbReference type="SUPFAM" id="SSF56731">
    <property type="entry name" value="DNA primase core"/>
    <property type="match status" value="1"/>
</dbReference>
<name>A0A238YR69_9BACT</name>
<dbReference type="Gene3D" id="3.90.580.10">
    <property type="entry name" value="Zinc finger, CHC2-type domain"/>
    <property type="match status" value="1"/>
</dbReference>
<dbReference type="EMBL" id="FZOB01000004">
    <property type="protein sequence ID" value="SNR73786.1"/>
    <property type="molecule type" value="Genomic_DNA"/>
</dbReference>
<dbReference type="GO" id="GO:0006260">
    <property type="term" value="P:DNA replication"/>
    <property type="evidence" value="ECO:0007669"/>
    <property type="project" value="InterPro"/>
</dbReference>
<dbReference type="InterPro" id="IPR036977">
    <property type="entry name" value="DNA_primase_Znf_CHC2"/>
</dbReference>
<dbReference type="RefSeq" id="WP_089322887.1">
    <property type="nucleotide sequence ID" value="NZ_FZOB01000004.1"/>
</dbReference>
<dbReference type="Proteomes" id="UP000198405">
    <property type="component" value="Unassembled WGS sequence"/>
</dbReference>
<reference evidence="2" key="1">
    <citation type="submission" date="2017-06" db="EMBL/GenBank/DDBJ databases">
        <authorList>
            <person name="Varghese N."/>
            <person name="Submissions S."/>
        </authorList>
    </citation>
    <scope>NUCLEOTIDE SEQUENCE [LARGE SCALE GENOMIC DNA]</scope>
    <source>
        <strain evidence="2">DSM 15668</strain>
    </source>
</reference>
<dbReference type="CDD" id="cd01029">
    <property type="entry name" value="TOPRIM_primases"/>
    <property type="match status" value="1"/>
</dbReference>
<dbReference type="GO" id="GO:0003677">
    <property type="term" value="F:DNA binding"/>
    <property type="evidence" value="ECO:0007669"/>
    <property type="project" value="InterPro"/>
</dbReference>
<dbReference type="InterPro" id="IPR034154">
    <property type="entry name" value="TOPRIM_DnaG/twinkle"/>
</dbReference>
<evidence type="ECO:0000313" key="2">
    <source>
        <dbReference type="Proteomes" id="UP000198405"/>
    </source>
</evidence>